<dbReference type="InterPro" id="IPR015793">
    <property type="entry name" value="Pyrv_Knase_brl"/>
</dbReference>
<comment type="catalytic activity">
    <reaction evidence="14">
        <text>pyruvate + ATP = phosphoenolpyruvate + ADP + H(+)</text>
        <dbReference type="Rhea" id="RHEA:18157"/>
        <dbReference type="ChEBI" id="CHEBI:15361"/>
        <dbReference type="ChEBI" id="CHEBI:15378"/>
        <dbReference type="ChEBI" id="CHEBI:30616"/>
        <dbReference type="ChEBI" id="CHEBI:58702"/>
        <dbReference type="ChEBI" id="CHEBI:456216"/>
        <dbReference type="EC" id="2.7.1.40"/>
    </reaction>
</comment>
<dbReference type="InterPro" id="IPR001697">
    <property type="entry name" value="Pyr_Knase"/>
</dbReference>
<evidence type="ECO:0000256" key="4">
    <source>
        <dbReference type="ARBA" id="ARBA00012142"/>
    </source>
</evidence>
<dbReference type="InterPro" id="IPR015795">
    <property type="entry name" value="Pyrv_Knase_C"/>
</dbReference>
<comment type="similarity">
    <text evidence="3 14">Belongs to the pyruvate kinase family.</text>
</comment>
<dbReference type="SUPFAM" id="SSF50800">
    <property type="entry name" value="PK beta-barrel domain-like"/>
    <property type="match status" value="1"/>
</dbReference>
<keyword evidence="8 14" id="KW-0418">Kinase</keyword>
<feature type="domain" description="Pyruvate kinase barrel" evidence="15">
    <location>
        <begin position="8"/>
        <end position="328"/>
    </location>
</feature>
<dbReference type="EC" id="2.7.1.40" evidence="4 13"/>
<dbReference type="HOGENOM" id="CLU_015439_0_2_12"/>
<dbReference type="InterPro" id="IPR018209">
    <property type="entry name" value="Pyrv_Knase_AS"/>
</dbReference>
<dbReference type="PANTHER" id="PTHR11817">
    <property type="entry name" value="PYRUVATE KINASE"/>
    <property type="match status" value="1"/>
</dbReference>
<evidence type="ECO:0000313" key="18">
    <source>
        <dbReference type="Proteomes" id="UP000005632"/>
    </source>
</evidence>
<protein>
    <recommendedName>
        <fullName evidence="4 13">Pyruvate kinase</fullName>
        <ecNumber evidence="4 13">2.7.1.40</ecNumber>
    </recommendedName>
</protein>
<dbReference type="OrthoDB" id="9812123at2"/>
<dbReference type="PROSITE" id="PS00110">
    <property type="entry name" value="PYRUVATE_KINASE"/>
    <property type="match status" value="1"/>
</dbReference>
<keyword evidence="12 17" id="KW-0670">Pyruvate</keyword>
<dbReference type="AlphaFoldDB" id="G8QS21"/>
<accession>G8QS21</accession>
<name>G8QS21_SPHPG</name>
<evidence type="ECO:0000256" key="7">
    <source>
        <dbReference type="ARBA" id="ARBA00022741"/>
    </source>
</evidence>
<evidence type="ECO:0000256" key="11">
    <source>
        <dbReference type="ARBA" id="ARBA00023152"/>
    </source>
</evidence>
<dbReference type="FunFam" id="2.40.33.10:FF:000001">
    <property type="entry name" value="Pyruvate kinase"/>
    <property type="match status" value="1"/>
</dbReference>
<dbReference type="NCBIfam" id="NF004491">
    <property type="entry name" value="PRK05826.1"/>
    <property type="match status" value="1"/>
</dbReference>
<evidence type="ECO:0000256" key="14">
    <source>
        <dbReference type="RuleBase" id="RU000504"/>
    </source>
</evidence>
<dbReference type="InterPro" id="IPR036918">
    <property type="entry name" value="Pyrv_Knase_C_sf"/>
</dbReference>
<dbReference type="Gene3D" id="3.20.20.60">
    <property type="entry name" value="Phosphoenolpyruvate-binding domains"/>
    <property type="match status" value="1"/>
</dbReference>
<evidence type="ECO:0000259" key="16">
    <source>
        <dbReference type="Pfam" id="PF02887"/>
    </source>
</evidence>
<evidence type="ECO:0000256" key="6">
    <source>
        <dbReference type="ARBA" id="ARBA00022723"/>
    </source>
</evidence>
<dbReference type="InterPro" id="IPR015806">
    <property type="entry name" value="Pyrv_Knase_insert_dom_sf"/>
</dbReference>
<evidence type="ECO:0000256" key="9">
    <source>
        <dbReference type="ARBA" id="ARBA00022840"/>
    </source>
</evidence>
<keyword evidence="9" id="KW-0067">ATP-binding</keyword>
<dbReference type="EMBL" id="CP003155">
    <property type="protein sequence ID" value="AEV30019.1"/>
    <property type="molecule type" value="Genomic_DNA"/>
</dbReference>
<dbReference type="GO" id="GO:0004743">
    <property type="term" value="F:pyruvate kinase activity"/>
    <property type="evidence" value="ECO:0007669"/>
    <property type="project" value="UniProtKB-UniRule"/>
</dbReference>
<dbReference type="Gene3D" id="2.40.33.10">
    <property type="entry name" value="PK beta-barrel domain-like"/>
    <property type="match status" value="1"/>
</dbReference>
<dbReference type="Gene3D" id="3.40.1380.20">
    <property type="entry name" value="Pyruvate kinase, C-terminal domain"/>
    <property type="match status" value="1"/>
</dbReference>
<keyword evidence="18" id="KW-1185">Reference proteome</keyword>
<evidence type="ECO:0000256" key="3">
    <source>
        <dbReference type="ARBA" id="ARBA00008663"/>
    </source>
</evidence>
<proteinExistence type="inferred from homology"/>
<dbReference type="InterPro" id="IPR011037">
    <property type="entry name" value="Pyrv_Knase-like_insert_dom_sf"/>
</dbReference>
<dbReference type="PRINTS" id="PR01050">
    <property type="entry name" value="PYRUVTKNASE"/>
</dbReference>
<keyword evidence="5 14" id="KW-0808">Transferase</keyword>
<feature type="domain" description="Pyruvate kinase C-terminal" evidence="16">
    <location>
        <begin position="368"/>
        <end position="481"/>
    </location>
</feature>
<comment type="pathway">
    <text evidence="2 14">Carbohydrate degradation; glycolysis; pyruvate from D-glyceraldehyde 3-phosphate: step 5/5.</text>
</comment>
<evidence type="ECO:0000256" key="1">
    <source>
        <dbReference type="ARBA" id="ARBA00001958"/>
    </source>
</evidence>
<dbReference type="NCBIfam" id="NF004978">
    <property type="entry name" value="PRK06354.1"/>
    <property type="match status" value="1"/>
</dbReference>
<dbReference type="Pfam" id="PF02887">
    <property type="entry name" value="PK_C"/>
    <property type="match status" value="1"/>
</dbReference>
<evidence type="ECO:0000259" key="15">
    <source>
        <dbReference type="Pfam" id="PF00224"/>
    </source>
</evidence>
<dbReference type="eggNOG" id="COG0469">
    <property type="taxonomic scope" value="Bacteria"/>
</dbReference>
<dbReference type="UniPathway" id="UPA00109">
    <property type="reaction ID" value="UER00188"/>
</dbReference>
<evidence type="ECO:0000256" key="12">
    <source>
        <dbReference type="ARBA" id="ARBA00023317"/>
    </source>
</evidence>
<dbReference type="Proteomes" id="UP000005632">
    <property type="component" value="Chromosome"/>
</dbReference>
<keyword evidence="6" id="KW-0479">Metal-binding</keyword>
<dbReference type="InterPro" id="IPR015813">
    <property type="entry name" value="Pyrv/PenolPyrv_kinase-like_dom"/>
</dbReference>
<evidence type="ECO:0000256" key="2">
    <source>
        <dbReference type="ARBA" id="ARBA00004997"/>
    </source>
</evidence>
<dbReference type="Pfam" id="PF00224">
    <property type="entry name" value="PK"/>
    <property type="match status" value="1"/>
</dbReference>
<reference evidence="17 18" key="1">
    <citation type="submission" date="2011-11" db="EMBL/GenBank/DDBJ databases">
        <title>Complete sequence of Spirochaeta sp. grapes.</title>
        <authorList>
            <consortium name="US DOE Joint Genome Institute"/>
            <person name="Lucas S."/>
            <person name="Han J."/>
            <person name="Lapidus A."/>
            <person name="Cheng J.-F."/>
            <person name="Goodwin L."/>
            <person name="Pitluck S."/>
            <person name="Peters L."/>
            <person name="Ovchinnikova G."/>
            <person name="Munk A.C."/>
            <person name="Detter J.C."/>
            <person name="Han C."/>
            <person name="Tapia R."/>
            <person name="Land M."/>
            <person name="Hauser L."/>
            <person name="Kyrpides N."/>
            <person name="Ivanova N."/>
            <person name="Pagani I."/>
            <person name="Ritalahtilisa K."/>
            <person name="Loeffler F."/>
            <person name="Woyke T."/>
        </authorList>
    </citation>
    <scope>NUCLEOTIDE SEQUENCE [LARGE SCALE GENOMIC DNA]</scope>
    <source>
        <strain evidence="18">ATCC BAA-1885 / DSM 22778 / Grapes</strain>
    </source>
</reference>
<evidence type="ECO:0000256" key="10">
    <source>
        <dbReference type="ARBA" id="ARBA00022842"/>
    </source>
</evidence>
<dbReference type="GO" id="GO:0030955">
    <property type="term" value="F:potassium ion binding"/>
    <property type="evidence" value="ECO:0007669"/>
    <property type="project" value="UniProtKB-UniRule"/>
</dbReference>
<dbReference type="KEGG" id="sgp:SpiGrapes_2243"/>
<dbReference type="GO" id="GO:0005524">
    <property type="term" value="F:ATP binding"/>
    <property type="evidence" value="ECO:0007669"/>
    <property type="project" value="UniProtKB-KW"/>
</dbReference>
<dbReference type="STRING" id="158190.SpiGrapes_2243"/>
<comment type="cofactor">
    <cofactor evidence="1">
        <name>K(+)</name>
        <dbReference type="ChEBI" id="CHEBI:29103"/>
    </cofactor>
</comment>
<keyword evidence="7" id="KW-0547">Nucleotide-binding</keyword>
<dbReference type="GO" id="GO:0016301">
    <property type="term" value="F:kinase activity"/>
    <property type="evidence" value="ECO:0007669"/>
    <property type="project" value="UniProtKB-KW"/>
</dbReference>
<evidence type="ECO:0000256" key="13">
    <source>
        <dbReference type="NCBIfam" id="TIGR01064"/>
    </source>
</evidence>
<dbReference type="GO" id="GO:0000287">
    <property type="term" value="F:magnesium ion binding"/>
    <property type="evidence" value="ECO:0007669"/>
    <property type="project" value="UniProtKB-UniRule"/>
</dbReference>
<evidence type="ECO:0000256" key="5">
    <source>
        <dbReference type="ARBA" id="ARBA00022679"/>
    </source>
</evidence>
<keyword evidence="10 14" id="KW-0460">Magnesium</keyword>
<dbReference type="NCBIfam" id="TIGR01064">
    <property type="entry name" value="pyruv_kin"/>
    <property type="match status" value="1"/>
</dbReference>
<evidence type="ECO:0000313" key="17">
    <source>
        <dbReference type="EMBL" id="AEV30019.1"/>
    </source>
</evidence>
<organism evidence="17 18">
    <name type="scientific">Sphaerochaeta pleomorpha (strain ATCC BAA-1885 / DSM 22778 / Grapes)</name>
    <dbReference type="NCBI Taxonomy" id="158190"/>
    <lineage>
        <taxon>Bacteria</taxon>
        <taxon>Pseudomonadati</taxon>
        <taxon>Spirochaetota</taxon>
        <taxon>Spirochaetia</taxon>
        <taxon>Spirochaetales</taxon>
        <taxon>Sphaerochaetaceae</taxon>
        <taxon>Sphaerochaeta</taxon>
    </lineage>
</organism>
<dbReference type="InterPro" id="IPR040442">
    <property type="entry name" value="Pyrv_kinase-like_dom_sf"/>
</dbReference>
<gene>
    <name evidence="17" type="ordered locus">SpiGrapes_2243</name>
</gene>
<keyword evidence="11 14" id="KW-0324">Glycolysis</keyword>
<dbReference type="SUPFAM" id="SSF52935">
    <property type="entry name" value="PK C-terminal domain-like"/>
    <property type="match status" value="1"/>
</dbReference>
<dbReference type="RefSeq" id="WP_014270860.1">
    <property type="nucleotide sequence ID" value="NC_016633.1"/>
</dbReference>
<evidence type="ECO:0000256" key="8">
    <source>
        <dbReference type="ARBA" id="ARBA00022777"/>
    </source>
</evidence>
<dbReference type="SUPFAM" id="SSF51621">
    <property type="entry name" value="Phosphoenolpyruvate/pyruvate domain"/>
    <property type="match status" value="1"/>
</dbReference>
<sequence length="484" mass="52962">MSEQGTYTKIVATVGPASNTFEIIKAIIEEGARVIRLNFSHGSAEEQQLRYDLARKASVELGIPIAIVQDLQGPKIRVGTLEEPSFEIKKGEKLTITTDQCSGTKDRISIDYPYLHEEVHKGSQILINDGLISLVVEKVEGRDILCTIAEDGTLFPRKGVNLPGIPLHHLSSFTEKDEKDLAFAFANNIDYVALSFVRTGEDVASLRAYMLKTFGREIPIISKIEKPEAVSDIDRIIKQSSAIMIARGDLGVEVLPEEVPLIQKSIIRKCLSAGVPVITATQMLESMMHNPRPTRAETNDVANAVLDGTSAVMLSGETAAGEYPLQAVRTMKRIASLSERSVEFKRLVLNQIHALEQGTQRKKQTKTEAVGLATRELALSIHASYIACFTHSGSTARLIAKFRPSVPIIAFSPKLETVQRLALSWGVNPILIQDLNSVDELLDYAPHYLQEKGFVQPGDTVVVTAGVPVGSSGQTNMIKVVEIE</sequence>